<keyword evidence="2 5" id="KW-0436">Ligase</keyword>
<evidence type="ECO:0000256" key="3">
    <source>
        <dbReference type="ARBA" id="ARBA00022741"/>
    </source>
</evidence>
<comment type="similarity">
    <text evidence="1">Belongs to the folylpolyglutamate synthase family.</text>
</comment>
<organism evidence="5 6">
    <name type="scientific">Streptomonospora litoralis</name>
    <dbReference type="NCBI Taxonomy" id="2498135"/>
    <lineage>
        <taxon>Bacteria</taxon>
        <taxon>Bacillati</taxon>
        <taxon>Actinomycetota</taxon>
        <taxon>Actinomycetes</taxon>
        <taxon>Streptosporangiales</taxon>
        <taxon>Nocardiopsidaceae</taxon>
        <taxon>Streptomonospora</taxon>
    </lineage>
</organism>
<dbReference type="AlphaFoldDB" id="A0A4V0ZJH7"/>
<dbReference type="GO" id="GO:0008841">
    <property type="term" value="F:dihydrofolate synthase activity"/>
    <property type="evidence" value="ECO:0007669"/>
    <property type="project" value="TreeGrafter"/>
</dbReference>
<dbReference type="PANTHER" id="PTHR11136">
    <property type="entry name" value="FOLYLPOLYGLUTAMATE SYNTHASE-RELATED"/>
    <property type="match status" value="1"/>
</dbReference>
<dbReference type="SUPFAM" id="SSF53623">
    <property type="entry name" value="MurD-like peptide ligases, catalytic domain"/>
    <property type="match status" value="1"/>
</dbReference>
<keyword evidence="6" id="KW-1185">Reference proteome</keyword>
<gene>
    <name evidence="5" type="primary">fgs1</name>
    <name evidence="5" type="ORF">EKD16_08640</name>
</gene>
<dbReference type="InterPro" id="IPR001645">
    <property type="entry name" value="Folylpolyglutamate_synth"/>
</dbReference>
<evidence type="ECO:0000256" key="4">
    <source>
        <dbReference type="ARBA" id="ARBA00022840"/>
    </source>
</evidence>
<keyword evidence="3" id="KW-0547">Nucleotide-binding</keyword>
<reference evidence="5 6" key="1">
    <citation type="submission" date="2019-02" db="EMBL/GenBank/DDBJ databases">
        <authorList>
            <person name="Khodamoradi S."/>
            <person name="Hahnke R.L."/>
            <person name="Kaempfer P."/>
            <person name="Schumann P."/>
            <person name="Rohde M."/>
            <person name="Steinert M."/>
            <person name="Luzhetskyy A."/>
            <person name="Wink J."/>
            <person name="Ruckert C."/>
        </authorList>
    </citation>
    <scope>NUCLEOTIDE SEQUENCE [LARGE SCALE GENOMIC DNA]</scope>
    <source>
        <strain evidence="5 6">M2</strain>
    </source>
</reference>
<accession>A0A4V0ZJH7</accession>
<dbReference type="Proteomes" id="UP000292235">
    <property type="component" value="Chromosome"/>
</dbReference>
<protein>
    <submittedName>
        <fullName evidence="5">Folylpolyglutamate synthase</fullName>
        <ecNumber evidence="5">6.3.2.17</ecNumber>
    </submittedName>
</protein>
<dbReference type="GO" id="GO:0005737">
    <property type="term" value="C:cytoplasm"/>
    <property type="evidence" value="ECO:0007669"/>
    <property type="project" value="TreeGrafter"/>
</dbReference>
<dbReference type="KEGG" id="strr:EKD16_08640"/>
<evidence type="ECO:0000256" key="1">
    <source>
        <dbReference type="ARBA" id="ARBA00008276"/>
    </source>
</evidence>
<proteinExistence type="inferred from homology"/>
<sequence>MAAQAPGVFFAEWRDRAPGQRRDIGRAAALLDLLGLPAPAAPVLGVVGSKGKGTCAVYSSATLAAAGARVVTVTSPGIRGPRDRIRLDGTAVGAADLDALAAEVGAAMRRLPPPEGGYLSPSGLFLAAGALYGLEQGADLLVLEAGVGGRGDELRLFDPAAVALTGVFAEHLGVLGDSVERIAAEKAAVTGPGARAFVHGPLDAGVRSAAHAALASRSGGGVFPESVAAGAAGVPAELLPEGLGRTSAEVGCTAARRLLAATGRAAPGPARLHEVLASVRLPGRLSHHAVPGCEVVVDSAVDRVGTAAALDHARRRLGGVDHVLICLPDHKDVAGAAAALEGLQVTAAVLPDAHLHFSAELPRPWGRVRAEEITPDLLAGLGRRVLVLGTVYFTGRVLDAIGADTESLFSV</sequence>
<dbReference type="EMBL" id="CP036455">
    <property type="protein sequence ID" value="QBI53522.1"/>
    <property type="molecule type" value="Genomic_DNA"/>
</dbReference>
<dbReference type="Gene3D" id="3.40.1190.10">
    <property type="entry name" value="Mur-like, catalytic domain"/>
    <property type="match status" value="1"/>
</dbReference>
<evidence type="ECO:0000313" key="6">
    <source>
        <dbReference type="Proteomes" id="UP000292235"/>
    </source>
</evidence>
<evidence type="ECO:0000313" key="5">
    <source>
        <dbReference type="EMBL" id="QBI53522.1"/>
    </source>
</evidence>
<evidence type="ECO:0000256" key="2">
    <source>
        <dbReference type="ARBA" id="ARBA00022598"/>
    </source>
</evidence>
<dbReference type="EC" id="6.3.2.17" evidence="5"/>
<dbReference type="RefSeq" id="WP_207391469.1">
    <property type="nucleotide sequence ID" value="NZ_CP036455.1"/>
</dbReference>
<dbReference type="PANTHER" id="PTHR11136:SF0">
    <property type="entry name" value="DIHYDROFOLATE SYNTHETASE-RELATED"/>
    <property type="match status" value="1"/>
</dbReference>
<dbReference type="GO" id="GO:0004326">
    <property type="term" value="F:tetrahydrofolylpolyglutamate synthase activity"/>
    <property type="evidence" value="ECO:0007669"/>
    <property type="project" value="UniProtKB-EC"/>
</dbReference>
<keyword evidence="4" id="KW-0067">ATP-binding</keyword>
<dbReference type="GO" id="GO:0005524">
    <property type="term" value="F:ATP binding"/>
    <property type="evidence" value="ECO:0007669"/>
    <property type="project" value="UniProtKB-KW"/>
</dbReference>
<dbReference type="InterPro" id="IPR036565">
    <property type="entry name" value="Mur-like_cat_sf"/>
</dbReference>
<name>A0A4V0ZJH7_9ACTN</name>